<keyword evidence="2" id="KW-1185">Reference proteome</keyword>
<organism evidence="1 2">
    <name type="scientific">Knoellia sinensis KCTC 19936</name>
    <dbReference type="NCBI Taxonomy" id="1385520"/>
    <lineage>
        <taxon>Bacteria</taxon>
        <taxon>Bacillati</taxon>
        <taxon>Actinomycetota</taxon>
        <taxon>Actinomycetes</taxon>
        <taxon>Micrococcales</taxon>
        <taxon>Intrasporangiaceae</taxon>
        <taxon>Knoellia</taxon>
    </lineage>
</organism>
<accession>A0A0A0JE51</accession>
<dbReference type="Proteomes" id="UP000030002">
    <property type="component" value="Unassembled WGS sequence"/>
</dbReference>
<name>A0A0A0JE51_9MICO</name>
<dbReference type="EMBL" id="AVPJ01000001">
    <property type="protein sequence ID" value="KGN35044.1"/>
    <property type="molecule type" value="Genomic_DNA"/>
</dbReference>
<comment type="caution">
    <text evidence="1">The sequence shown here is derived from an EMBL/GenBank/DDBJ whole genome shotgun (WGS) entry which is preliminary data.</text>
</comment>
<evidence type="ECO:0000313" key="2">
    <source>
        <dbReference type="Proteomes" id="UP000030002"/>
    </source>
</evidence>
<sequence length="134" mass="14720">MVYDDVIADEDVPSRLSDVLATPVRLLALSLDAKLHAGHWQTVGQAPIRDDLPLPAYKEAVTSGDHVDVVDYTGLRRRRASKDEVESLPFRKVVAPVRLERALRASLGLEPWLAAFDDLKPHGLTSKGAFHDGS</sequence>
<protein>
    <submittedName>
        <fullName evidence="1">Uncharacterized protein</fullName>
    </submittedName>
</protein>
<dbReference type="AlphaFoldDB" id="A0A0A0JE51"/>
<gene>
    <name evidence="1" type="ORF">N802_02075</name>
</gene>
<dbReference type="eggNOG" id="ENOG5033KCQ">
    <property type="taxonomic scope" value="Bacteria"/>
</dbReference>
<evidence type="ECO:0000313" key="1">
    <source>
        <dbReference type="EMBL" id="KGN35044.1"/>
    </source>
</evidence>
<dbReference type="STRING" id="1385520.N802_02075"/>
<reference evidence="1 2" key="1">
    <citation type="submission" date="2013-08" db="EMBL/GenBank/DDBJ databases">
        <title>The genome sequence of Knoellia sinensis.</title>
        <authorList>
            <person name="Zhu W."/>
            <person name="Wang G."/>
        </authorList>
    </citation>
    <scope>NUCLEOTIDE SEQUENCE [LARGE SCALE GENOMIC DNA]</scope>
    <source>
        <strain evidence="1 2">KCTC 19936</strain>
    </source>
</reference>
<proteinExistence type="predicted"/>